<dbReference type="EMBL" id="JAAGWY010000003">
    <property type="protein sequence ID" value="NEN07128.1"/>
    <property type="molecule type" value="Genomic_DNA"/>
</dbReference>
<dbReference type="GO" id="GO:0003998">
    <property type="term" value="F:acylphosphatase activity"/>
    <property type="evidence" value="ECO:0007669"/>
    <property type="project" value="UniProtKB-EC"/>
</dbReference>
<organism evidence="8 9">
    <name type="scientific">Leifsonia tongyongensis</name>
    <dbReference type="NCBI Taxonomy" id="1268043"/>
    <lineage>
        <taxon>Bacteria</taxon>
        <taxon>Bacillati</taxon>
        <taxon>Actinomycetota</taxon>
        <taxon>Actinomycetes</taxon>
        <taxon>Micrococcales</taxon>
        <taxon>Microbacteriaceae</taxon>
        <taxon>Leifsonia</taxon>
    </lineage>
</organism>
<comment type="catalytic activity">
    <reaction evidence="4 5">
        <text>an acyl phosphate + H2O = a carboxylate + phosphate + H(+)</text>
        <dbReference type="Rhea" id="RHEA:14965"/>
        <dbReference type="ChEBI" id="CHEBI:15377"/>
        <dbReference type="ChEBI" id="CHEBI:15378"/>
        <dbReference type="ChEBI" id="CHEBI:29067"/>
        <dbReference type="ChEBI" id="CHEBI:43474"/>
        <dbReference type="ChEBI" id="CHEBI:59918"/>
        <dbReference type="EC" id="3.6.1.7"/>
    </reaction>
</comment>
<dbReference type="PROSITE" id="PS00150">
    <property type="entry name" value="ACYLPHOSPHATASE_1"/>
    <property type="match status" value="1"/>
</dbReference>
<evidence type="ECO:0000256" key="5">
    <source>
        <dbReference type="PROSITE-ProRule" id="PRU00520"/>
    </source>
</evidence>
<evidence type="ECO:0000259" key="7">
    <source>
        <dbReference type="PROSITE" id="PS51160"/>
    </source>
</evidence>
<dbReference type="Gene3D" id="3.30.70.100">
    <property type="match status" value="1"/>
</dbReference>
<dbReference type="EC" id="3.6.1.7" evidence="2 5"/>
<dbReference type="InterPro" id="IPR001792">
    <property type="entry name" value="Acylphosphatase-like_dom"/>
</dbReference>
<comment type="caution">
    <text evidence="8">The sequence shown here is derived from an EMBL/GenBank/DDBJ whole genome shotgun (WGS) entry which is preliminary data.</text>
</comment>
<protein>
    <recommendedName>
        <fullName evidence="3 5">acylphosphatase</fullName>
        <ecNumber evidence="2 5">3.6.1.7</ecNumber>
    </recommendedName>
</protein>
<accession>A0A6L9Y1J4</accession>
<reference evidence="8 9" key="1">
    <citation type="journal article" date="2014" name="J. Microbiol.">
        <title>Diaminobutyricibacter tongyongensis gen. nov., sp. nov. and Homoserinibacter gongjuensis gen. nov., sp. nov. belong to the family Microbacteriaceae.</title>
        <authorList>
            <person name="Kim S.J."/>
            <person name="Ahn J.H."/>
            <person name="Weon H.Y."/>
            <person name="Hamada M."/>
            <person name="Suzuki K."/>
            <person name="Kwon S.W."/>
        </authorList>
    </citation>
    <scope>NUCLEOTIDE SEQUENCE [LARGE SCALE GENOMIC DNA]</scope>
    <source>
        <strain evidence="8 9">NBRC 108724</strain>
    </source>
</reference>
<dbReference type="PANTHER" id="PTHR47268:SF4">
    <property type="entry name" value="ACYLPHOSPHATASE"/>
    <property type="match status" value="1"/>
</dbReference>
<proteinExistence type="inferred from homology"/>
<evidence type="ECO:0000256" key="4">
    <source>
        <dbReference type="ARBA" id="ARBA00047645"/>
    </source>
</evidence>
<evidence type="ECO:0000256" key="2">
    <source>
        <dbReference type="ARBA" id="ARBA00012150"/>
    </source>
</evidence>
<dbReference type="RefSeq" id="WP_163290579.1">
    <property type="nucleotide sequence ID" value="NZ_JAAGWY010000003.1"/>
</dbReference>
<gene>
    <name evidence="8" type="ORF">G3T36_14790</name>
</gene>
<feature type="active site" evidence="5">
    <location>
        <position position="36"/>
    </location>
</feature>
<dbReference type="InterPro" id="IPR036046">
    <property type="entry name" value="Acylphosphatase-like_dom_sf"/>
</dbReference>
<evidence type="ECO:0000256" key="6">
    <source>
        <dbReference type="RuleBase" id="RU004168"/>
    </source>
</evidence>
<dbReference type="InterPro" id="IPR020456">
    <property type="entry name" value="Acylphosphatase"/>
</dbReference>
<dbReference type="Proteomes" id="UP000474967">
    <property type="component" value="Unassembled WGS sequence"/>
</dbReference>
<evidence type="ECO:0000313" key="9">
    <source>
        <dbReference type="Proteomes" id="UP000474967"/>
    </source>
</evidence>
<dbReference type="Pfam" id="PF00708">
    <property type="entry name" value="Acylphosphatase"/>
    <property type="match status" value="1"/>
</dbReference>
<dbReference type="SUPFAM" id="SSF54975">
    <property type="entry name" value="Acylphosphatase/BLUF domain-like"/>
    <property type="match status" value="1"/>
</dbReference>
<dbReference type="PROSITE" id="PS51160">
    <property type="entry name" value="ACYLPHOSPHATASE_3"/>
    <property type="match status" value="1"/>
</dbReference>
<evidence type="ECO:0000256" key="1">
    <source>
        <dbReference type="ARBA" id="ARBA00005614"/>
    </source>
</evidence>
<evidence type="ECO:0000313" key="8">
    <source>
        <dbReference type="EMBL" id="NEN07128.1"/>
    </source>
</evidence>
<dbReference type="InterPro" id="IPR017968">
    <property type="entry name" value="Acylphosphatase_CS"/>
</dbReference>
<feature type="active site" evidence="5">
    <location>
        <position position="18"/>
    </location>
</feature>
<sequence length="91" mass="9851">MIRKRVVVTGVVQGVGFRWSARETARRIGVAGFAFNRADGAVELEVEGEPAAIERMLTWLADGPPGSRVTAIDVSDLEPVGDDAFRIIARQ</sequence>
<name>A0A6L9Y1J4_9MICO</name>
<comment type="similarity">
    <text evidence="1 6">Belongs to the acylphosphatase family.</text>
</comment>
<keyword evidence="9" id="KW-1185">Reference proteome</keyword>
<dbReference type="PANTHER" id="PTHR47268">
    <property type="entry name" value="ACYLPHOSPHATASE"/>
    <property type="match status" value="1"/>
</dbReference>
<dbReference type="AlphaFoldDB" id="A0A6L9Y1J4"/>
<feature type="domain" description="Acylphosphatase-like" evidence="7">
    <location>
        <begin position="3"/>
        <end position="89"/>
    </location>
</feature>
<evidence type="ECO:0000256" key="3">
    <source>
        <dbReference type="ARBA" id="ARBA00015991"/>
    </source>
</evidence>
<keyword evidence="5" id="KW-0378">Hydrolase</keyword>